<name>A0A445H0Z3_GLYSO</name>
<comment type="caution">
    <text evidence="1">The sequence shown here is derived from an EMBL/GenBank/DDBJ whole genome shotgun (WGS) entry which is preliminary data.</text>
</comment>
<dbReference type="Proteomes" id="UP000289340">
    <property type="component" value="Chromosome 14"/>
</dbReference>
<sequence length="115" mass="12629">MCFRSSCGLCLCHTGSGSVYHRKHNPGGCLMSPNIKVEPSCPGARRGSPPSFMNFRLMFLALHYVSQLQTSGAGCDDGIAVFDWSYTWEQGLWPVECGGMLGSNFKVWNLNPMGF</sequence>
<reference evidence="1 2" key="1">
    <citation type="submission" date="2018-09" db="EMBL/GenBank/DDBJ databases">
        <title>A high-quality reference genome of wild soybean provides a powerful tool to mine soybean genomes.</title>
        <authorList>
            <person name="Xie M."/>
            <person name="Chung C.Y.L."/>
            <person name="Li M.-W."/>
            <person name="Wong F.-L."/>
            <person name="Chan T.-F."/>
            <person name="Lam H.-M."/>
        </authorList>
    </citation>
    <scope>NUCLEOTIDE SEQUENCE [LARGE SCALE GENOMIC DNA]</scope>
    <source>
        <strain evidence="2">cv. W05</strain>
        <tissue evidence="1">Hypocotyl of etiolated seedlings</tissue>
    </source>
</reference>
<evidence type="ECO:0000313" key="1">
    <source>
        <dbReference type="EMBL" id="RZB67267.1"/>
    </source>
</evidence>
<dbReference type="AlphaFoldDB" id="A0A445H0Z3"/>
<gene>
    <name evidence="1" type="ORF">D0Y65_037578</name>
</gene>
<organism evidence="1 2">
    <name type="scientific">Glycine soja</name>
    <name type="common">Wild soybean</name>
    <dbReference type="NCBI Taxonomy" id="3848"/>
    <lineage>
        <taxon>Eukaryota</taxon>
        <taxon>Viridiplantae</taxon>
        <taxon>Streptophyta</taxon>
        <taxon>Embryophyta</taxon>
        <taxon>Tracheophyta</taxon>
        <taxon>Spermatophyta</taxon>
        <taxon>Magnoliopsida</taxon>
        <taxon>eudicotyledons</taxon>
        <taxon>Gunneridae</taxon>
        <taxon>Pentapetalae</taxon>
        <taxon>rosids</taxon>
        <taxon>fabids</taxon>
        <taxon>Fabales</taxon>
        <taxon>Fabaceae</taxon>
        <taxon>Papilionoideae</taxon>
        <taxon>50 kb inversion clade</taxon>
        <taxon>NPAAA clade</taxon>
        <taxon>indigoferoid/millettioid clade</taxon>
        <taxon>Phaseoleae</taxon>
        <taxon>Glycine</taxon>
        <taxon>Glycine subgen. Soja</taxon>
    </lineage>
</organism>
<accession>A0A445H0Z3</accession>
<keyword evidence="2" id="KW-1185">Reference proteome</keyword>
<evidence type="ECO:0000313" key="2">
    <source>
        <dbReference type="Proteomes" id="UP000289340"/>
    </source>
</evidence>
<protein>
    <submittedName>
        <fullName evidence="1">Uncharacterized protein</fullName>
    </submittedName>
</protein>
<dbReference type="EMBL" id="QZWG01000014">
    <property type="protein sequence ID" value="RZB67267.1"/>
    <property type="molecule type" value="Genomic_DNA"/>
</dbReference>
<proteinExistence type="predicted"/>